<accession>A0A0L8KZG5</accession>
<dbReference type="AlphaFoldDB" id="A0A0L8KZG5"/>
<sequence length="299" mass="31402">MPTTARRPFLGATALTVVLTAVSGCSSDSGQGDGDSRVLQALGTLADDNAADEVTYLDAEKTRALSKGDEKRFSAVGQPGGSPLNAYEPGPWGQSLNVAQIDTAVDTKSAGRWEGSFDAAAITASLKSNGYRQRGDDRTWTPADGKGVSLQVTKDEIAYSAHGDTAMAAVTPKQGASLADKEEYRRAVGCLGDVYRADFLALTATKPVRLSALGQQADSVAENTEVLCLVVKDEATADRAAAKLRAVVADESPKFDGTKVTVEKGDAPLVRAVVPDTAAQRPGRLVRSDLELWMVITDL</sequence>
<dbReference type="PROSITE" id="PS51257">
    <property type="entry name" value="PROKAR_LIPOPROTEIN"/>
    <property type="match status" value="1"/>
</dbReference>
<evidence type="ECO:0000313" key="1">
    <source>
        <dbReference type="EMBL" id="KOG31368.1"/>
    </source>
</evidence>
<evidence type="ECO:0000313" key="2">
    <source>
        <dbReference type="Proteomes" id="UP000037251"/>
    </source>
</evidence>
<proteinExistence type="predicted"/>
<dbReference type="eggNOG" id="ENOG5031G2F">
    <property type="taxonomic scope" value="Bacteria"/>
</dbReference>
<dbReference type="PATRIC" id="fig|67356.5.peg.6603"/>
<dbReference type="OrthoDB" id="4307712at2"/>
<dbReference type="EMBL" id="LGUS01000197">
    <property type="protein sequence ID" value="KOG31368.1"/>
    <property type="molecule type" value="Genomic_DNA"/>
</dbReference>
<reference evidence="2" key="1">
    <citation type="submission" date="2015-07" db="EMBL/GenBank/DDBJ databases">
        <authorList>
            <person name="Ju K.-S."/>
            <person name="Doroghazi J.R."/>
            <person name="Metcalf W.W."/>
        </authorList>
    </citation>
    <scope>NUCLEOTIDE SEQUENCE [LARGE SCALE GENOMIC DNA]</scope>
    <source>
        <strain evidence="2">NRRL 2290</strain>
    </source>
</reference>
<dbReference type="RefSeq" id="WP_037802917.1">
    <property type="nucleotide sequence ID" value="NZ_KL575601.1"/>
</dbReference>
<evidence type="ECO:0008006" key="3">
    <source>
        <dbReference type="Google" id="ProtNLM"/>
    </source>
</evidence>
<organism evidence="1 2">
    <name type="scientific">Streptomyces resistomycificus</name>
    <dbReference type="NCBI Taxonomy" id="67356"/>
    <lineage>
        <taxon>Bacteria</taxon>
        <taxon>Bacillati</taxon>
        <taxon>Actinomycetota</taxon>
        <taxon>Actinomycetes</taxon>
        <taxon>Kitasatosporales</taxon>
        <taxon>Streptomycetaceae</taxon>
        <taxon>Streptomyces</taxon>
        <taxon>Streptomyces aurantiacus group</taxon>
    </lineage>
</organism>
<dbReference type="Proteomes" id="UP000037251">
    <property type="component" value="Unassembled WGS sequence"/>
</dbReference>
<comment type="caution">
    <text evidence="1">The sequence shown here is derived from an EMBL/GenBank/DDBJ whole genome shotgun (WGS) entry which is preliminary data.</text>
</comment>
<protein>
    <recommendedName>
        <fullName evidence="3">Lipoprotein</fullName>
    </recommendedName>
</protein>
<keyword evidence="2" id="KW-1185">Reference proteome</keyword>
<gene>
    <name evidence="1" type="ORF">ADK37_30850</name>
</gene>
<name>A0A0L8KZG5_9ACTN</name>